<keyword evidence="2" id="KW-1185">Reference proteome</keyword>
<dbReference type="EMBL" id="BMAO01032872">
    <property type="protein sequence ID" value="GFQ85321.1"/>
    <property type="molecule type" value="Genomic_DNA"/>
</dbReference>
<organism evidence="1 2">
    <name type="scientific">Trichonephila clavata</name>
    <name type="common">Joro spider</name>
    <name type="synonym">Nephila clavata</name>
    <dbReference type="NCBI Taxonomy" id="2740835"/>
    <lineage>
        <taxon>Eukaryota</taxon>
        <taxon>Metazoa</taxon>
        <taxon>Ecdysozoa</taxon>
        <taxon>Arthropoda</taxon>
        <taxon>Chelicerata</taxon>
        <taxon>Arachnida</taxon>
        <taxon>Araneae</taxon>
        <taxon>Araneomorphae</taxon>
        <taxon>Entelegynae</taxon>
        <taxon>Araneoidea</taxon>
        <taxon>Nephilidae</taxon>
        <taxon>Trichonephila</taxon>
    </lineage>
</organism>
<gene>
    <name evidence="1" type="ORF">TNCT_417461</name>
</gene>
<dbReference type="OrthoDB" id="6408283at2759"/>
<protein>
    <submittedName>
        <fullName evidence="1">Uncharacterized protein</fullName>
    </submittedName>
</protein>
<dbReference type="Proteomes" id="UP000887116">
    <property type="component" value="Unassembled WGS sequence"/>
</dbReference>
<comment type="caution">
    <text evidence="1">The sequence shown here is derived from an EMBL/GenBank/DDBJ whole genome shotgun (WGS) entry which is preliminary data.</text>
</comment>
<sequence>MEVTGNKMGSISHVQNTPDFVVGDNVMSKDEILPKHEKVGFIRRWFQATCLCLSKKQKIDGDNMMGLPNNGFENDYRRY</sequence>
<reference evidence="1" key="1">
    <citation type="submission" date="2020-07" db="EMBL/GenBank/DDBJ databases">
        <title>Multicomponent nature underlies the extraordinary mechanical properties of spider dragline silk.</title>
        <authorList>
            <person name="Kono N."/>
            <person name="Nakamura H."/>
            <person name="Mori M."/>
            <person name="Yoshida Y."/>
            <person name="Ohtoshi R."/>
            <person name="Malay A.D."/>
            <person name="Moran D.A.P."/>
            <person name="Tomita M."/>
            <person name="Numata K."/>
            <person name="Arakawa K."/>
        </authorList>
    </citation>
    <scope>NUCLEOTIDE SEQUENCE</scope>
</reference>
<evidence type="ECO:0000313" key="1">
    <source>
        <dbReference type="EMBL" id="GFQ85321.1"/>
    </source>
</evidence>
<accession>A0A8X6KV71</accession>
<proteinExistence type="predicted"/>
<evidence type="ECO:0000313" key="2">
    <source>
        <dbReference type="Proteomes" id="UP000887116"/>
    </source>
</evidence>
<name>A0A8X6KV71_TRICU</name>
<dbReference type="AlphaFoldDB" id="A0A8X6KV71"/>